<dbReference type="HOGENOM" id="CLU_3070670_0_0_1"/>
<protein>
    <submittedName>
        <fullName evidence="1">Uncharacterized protein</fullName>
    </submittedName>
</protein>
<evidence type="ECO:0000313" key="2">
    <source>
        <dbReference type="Proteomes" id="UP000008068"/>
    </source>
</evidence>
<dbReference type="InParanoid" id="G0PH67"/>
<keyword evidence="2" id="KW-1185">Reference proteome</keyword>
<proteinExistence type="predicted"/>
<sequence>MARAQEQSLKVKLSDFEGIMVNINDIVGEGCEIVDEALRNGENQVVVDLQADN</sequence>
<dbReference type="AlphaFoldDB" id="G0PH67"/>
<gene>
    <name evidence="1" type="ORF">CAEBREN_10801</name>
</gene>
<accession>G0PH67</accession>
<name>G0PH67_CAEBE</name>
<evidence type="ECO:0000313" key="1">
    <source>
        <dbReference type="EMBL" id="EGT56090.1"/>
    </source>
</evidence>
<reference evidence="2" key="1">
    <citation type="submission" date="2011-07" db="EMBL/GenBank/DDBJ databases">
        <authorList>
            <consortium name="Caenorhabditis brenneri Sequencing and Analysis Consortium"/>
            <person name="Wilson R.K."/>
        </authorList>
    </citation>
    <scope>NUCLEOTIDE SEQUENCE [LARGE SCALE GENOMIC DNA]</scope>
    <source>
        <strain evidence="2">PB2801</strain>
    </source>
</reference>
<dbReference type="EMBL" id="GL380464">
    <property type="protein sequence ID" value="EGT56090.1"/>
    <property type="molecule type" value="Genomic_DNA"/>
</dbReference>
<organism evidence="2">
    <name type="scientific">Caenorhabditis brenneri</name>
    <name type="common">Nematode worm</name>
    <dbReference type="NCBI Taxonomy" id="135651"/>
    <lineage>
        <taxon>Eukaryota</taxon>
        <taxon>Metazoa</taxon>
        <taxon>Ecdysozoa</taxon>
        <taxon>Nematoda</taxon>
        <taxon>Chromadorea</taxon>
        <taxon>Rhabditida</taxon>
        <taxon>Rhabditina</taxon>
        <taxon>Rhabditomorpha</taxon>
        <taxon>Rhabditoidea</taxon>
        <taxon>Rhabditidae</taxon>
        <taxon>Peloderinae</taxon>
        <taxon>Caenorhabditis</taxon>
    </lineage>
</organism>
<dbReference type="Proteomes" id="UP000008068">
    <property type="component" value="Unassembled WGS sequence"/>
</dbReference>